<reference evidence="2" key="1">
    <citation type="submission" date="2024-07" db="EMBL/GenBank/DDBJ databases">
        <title>Two chromosome-level genome assemblies of Korean endemic species Abeliophyllum distichum and Forsythia ovata (Oleaceae).</title>
        <authorList>
            <person name="Jang H."/>
        </authorList>
    </citation>
    <scope>NUCLEOTIDE SEQUENCE [LARGE SCALE GENOMIC DNA]</scope>
</reference>
<gene>
    <name evidence="1" type="ORF">Adt_13671</name>
</gene>
<accession>A0ABD1TXF8</accession>
<organism evidence="1 2">
    <name type="scientific">Abeliophyllum distichum</name>
    <dbReference type="NCBI Taxonomy" id="126358"/>
    <lineage>
        <taxon>Eukaryota</taxon>
        <taxon>Viridiplantae</taxon>
        <taxon>Streptophyta</taxon>
        <taxon>Embryophyta</taxon>
        <taxon>Tracheophyta</taxon>
        <taxon>Spermatophyta</taxon>
        <taxon>Magnoliopsida</taxon>
        <taxon>eudicotyledons</taxon>
        <taxon>Gunneridae</taxon>
        <taxon>Pentapetalae</taxon>
        <taxon>asterids</taxon>
        <taxon>lamiids</taxon>
        <taxon>Lamiales</taxon>
        <taxon>Oleaceae</taxon>
        <taxon>Forsythieae</taxon>
        <taxon>Abeliophyllum</taxon>
    </lineage>
</organism>
<proteinExistence type="predicted"/>
<evidence type="ECO:0000313" key="1">
    <source>
        <dbReference type="EMBL" id="KAL2517424.1"/>
    </source>
</evidence>
<dbReference type="Proteomes" id="UP001604336">
    <property type="component" value="Unassembled WGS sequence"/>
</dbReference>
<keyword evidence="2" id="KW-1185">Reference proteome</keyword>
<evidence type="ECO:0000313" key="2">
    <source>
        <dbReference type="Proteomes" id="UP001604336"/>
    </source>
</evidence>
<dbReference type="AlphaFoldDB" id="A0ABD1TXF8"/>
<name>A0ABD1TXF8_9LAMI</name>
<comment type="caution">
    <text evidence="1">The sequence shown here is derived from an EMBL/GenBank/DDBJ whole genome shotgun (WGS) entry which is preliminary data.</text>
</comment>
<sequence>MVEFLKCALDSMCASVTWGLLCKNKKTGNEFIIYSKHTLNPTTQPVAVKLDDGNFLLWQQQVLAVIEGLGLDRSTTGTCQCPQEFLTTTTWDGQASDITKNPEHVAWKRQDELIISWILGSVTKRLLPQLVGCTTFLHKLGLE</sequence>
<dbReference type="PANTHER" id="PTHR47481">
    <property type="match status" value="1"/>
</dbReference>
<protein>
    <submittedName>
        <fullName evidence="1">Retrotran gag 3 domain-containing protein</fullName>
    </submittedName>
</protein>
<dbReference type="EMBL" id="JBFOLK010000004">
    <property type="protein sequence ID" value="KAL2517424.1"/>
    <property type="molecule type" value="Genomic_DNA"/>
</dbReference>
<dbReference type="PANTHER" id="PTHR47481:SF31">
    <property type="entry name" value="OS01G0873500 PROTEIN"/>
    <property type="match status" value="1"/>
</dbReference>